<dbReference type="RefSeq" id="WP_317769521.1">
    <property type="nucleotide sequence ID" value="NZ_JAWMAJ010000001.1"/>
</dbReference>
<gene>
    <name evidence="5" type="ORF">R5A26_00255</name>
</gene>
<comment type="similarity">
    <text evidence="1">Belongs to the glycosyl hydrolase 3 family.</text>
</comment>
<evidence type="ECO:0000313" key="5">
    <source>
        <dbReference type="EMBL" id="MDV7214376.1"/>
    </source>
</evidence>
<name>A0ABU4F1A4_9ACTN</name>
<sequence length="771" mass="81703">MTISDERPTTGLWNDPALPASVRARALLDTMTRAEKVAQLGSTWPGHDESGDVAPMQDTFRGAESFDEAIVDGLGHLTRVFGTAPVDPEAGRKRLAEFQERVTAANRFGIPAIAHEECLTGFTAWQATVYPTPLAWAATFNPALVHRMAAAIGSDMAAVGIHQGLSPVVDVVRDYRWGRVEETLGEDPYLVSELGLSYVQGLQSAGVVATLKHFAGYSASRAARNHAPAAVGPRELADLILVPFEKAVVKGRVGSVMNAYNDIDGVPCGASEELLTRLLRESWGFEGTVVSDYWAIAFLASLHHVAADIPDAARAALRAGIDVELPHTTAYGEPLLDEGLPAELVDRAVLRVLTQKAELGLLDPDWNPGQYTAPADFDSARNRSVARELAEESVVLLDNSSDLLPLAGARSVAVIGPTADDVRCLFGCYSFPNHVLPHHPDTPLGVEAPTVLDAFRREFPDAEVRHETGCQVIGDDRSGIAAAVAAAAAADVTILVVGDRSGMFGHGSSGEGCDVSVLTLPGVQDELVEAVLDAANQVVLVVLSGRPYAIGRHARRAGATVQAFFPGEEGAAAIAGVLSGRINPSGRLPVQIPGDEAGQPGTYLAPPLALKSDGVSNIDPTPAFPFGHGLSYTTFEIESASVDEAVVSVDATITLRARVSNTGERAGTCVPQLYLTDPVASVTRPVRQLIAFTRVDLAAGETRVIEFEVHTDMAAFTGRDLRRRVEPGDLTLTVARSAGDRGIPVQVTLQGDERIVDSTRTMTTPVRVLPA</sequence>
<comment type="caution">
    <text evidence="5">The sequence shown here is derived from an EMBL/GenBank/DDBJ whole genome shotgun (WGS) entry which is preliminary data.</text>
</comment>
<evidence type="ECO:0000256" key="1">
    <source>
        <dbReference type="ARBA" id="ARBA00005336"/>
    </source>
</evidence>
<dbReference type="InterPro" id="IPR026891">
    <property type="entry name" value="Fn3-like"/>
</dbReference>
<dbReference type="InterPro" id="IPR001764">
    <property type="entry name" value="Glyco_hydro_3_N"/>
</dbReference>
<dbReference type="InterPro" id="IPR017853">
    <property type="entry name" value="GH"/>
</dbReference>
<keyword evidence="3 5" id="KW-0378">Hydrolase</keyword>
<evidence type="ECO:0000256" key="3">
    <source>
        <dbReference type="ARBA" id="ARBA00022801"/>
    </source>
</evidence>
<proteinExistence type="inferred from homology"/>
<dbReference type="EMBL" id="JAWMAJ010000001">
    <property type="protein sequence ID" value="MDV7214376.1"/>
    <property type="molecule type" value="Genomic_DNA"/>
</dbReference>
<dbReference type="PANTHER" id="PTHR42721">
    <property type="entry name" value="SUGAR HYDROLASE-RELATED"/>
    <property type="match status" value="1"/>
</dbReference>
<dbReference type="GO" id="GO:0016787">
    <property type="term" value="F:hydrolase activity"/>
    <property type="evidence" value="ECO:0007669"/>
    <property type="project" value="UniProtKB-KW"/>
</dbReference>
<organism evidence="5 6">
    <name type="scientific">Streptomyces prunicolor</name>
    <dbReference type="NCBI Taxonomy" id="67348"/>
    <lineage>
        <taxon>Bacteria</taxon>
        <taxon>Bacillati</taxon>
        <taxon>Actinomycetota</taxon>
        <taxon>Actinomycetes</taxon>
        <taxon>Kitasatosporales</taxon>
        <taxon>Streptomycetaceae</taxon>
        <taxon>Streptomyces</taxon>
    </lineage>
</organism>
<dbReference type="Gene3D" id="3.20.20.300">
    <property type="entry name" value="Glycoside hydrolase, family 3, N-terminal domain"/>
    <property type="match status" value="1"/>
</dbReference>
<dbReference type="SMART" id="SM01217">
    <property type="entry name" value="Fn3_like"/>
    <property type="match status" value="1"/>
</dbReference>
<feature type="domain" description="Fibronectin type III-like" evidence="4">
    <location>
        <begin position="669"/>
        <end position="738"/>
    </location>
</feature>
<dbReference type="Gene3D" id="2.60.40.10">
    <property type="entry name" value="Immunoglobulins"/>
    <property type="match status" value="1"/>
</dbReference>
<evidence type="ECO:0000259" key="4">
    <source>
        <dbReference type="SMART" id="SM01217"/>
    </source>
</evidence>
<dbReference type="PRINTS" id="PR00133">
    <property type="entry name" value="GLHYDRLASE3"/>
</dbReference>
<protein>
    <submittedName>
        <fullName evidence="5">Glycoside hydrolase family 3 N-terminal domain-containing protein</fullName>
    </submittedName>
</protein>
<dbReference type="Gene3D" id="3.40.50.1700">
    <property type="entry name" value="Glycoside hydrolase family 3 C-terminal domain"/>
    <property type="match status" value="1"/>
</dbReference>
<dbReference type="InterPro" id="IPR013783">
    <property type="entry name" value="Ig-like_fold"/>
</dbReference>
<evidence type="ECO:0000256" key="2">
    <source>
        <dbReference type="ARBA" id="ARBA00022729"/>
    </source>
</evidence>
<dbReference type="Pfam" id="PF00933">
    <property type="entry name" value="Glyco_hydro_3"/>
    <property type="match status" value="1"/>
</dbReference>
<dbReference type="InterPro" id="IPR044993">
    <property type="entry name" value="BXL"/>
</dbReference>
<keyword evidence="6" id="KW-1185">Reference proteome</keyword>
<reference evidence="5 6" key="1">
    <citation type="submission" date="2023-10" db="EMBL/GenBank/DDBJ databases">
        <title>Characterization of rhizosphere-enriched actinobacteria from wheat plants lab-grown on chernevaya soil.</title>
        <authorList>
            <person name="Tikhonova E.N."/>
            <person name="Konopkin A."/>
            <person name="Kravchenko I.K."/>
        </authorList>
    </citation>
    <scope>NUCLEOTIDE SEQUENCE [LARGE SCALE GENOMIC DNA]</scope>
    <source>
        <strain evidence="5 6">RR29</strain>
    </source>
</reference>
<dbReference type="InterPro" id="IPR036881">
    <property type="entry name" value="Glyco_hydro_3_C_sf"/>
</dbReference>
<dbReference type="SUPFAM" id="SSF52279">
    <property type="entry name" value="Beta-D-glucan exohydrolase, C-terminal domain"/>
    <property type="match status" value="1"/>
</dbReference>
<dbReference type="SUPFAM" id="SSF51445">
    <property type="entry name" value="(Trans)glycosidases"/>
    <property type="match status" value="1"/>
</dbReference>
<dbReference type="Pfam" id="PF01915">
    <property type="entry name" value="Glyco_hydro_3_C"/>
    <property type="match status" value="1"/>
</dbReference>
<dbReference type="PANTHER" id="PTHR42721:SF3">
    <property type="entry name" value="BETA-D-XYLOSIDASE 5-RELATED"/>
    <property type="match status" value="1"/>
</dbReference>
<accession>A0ABU4F1A4</accession>
<dbReference type="InterPro" id="IPR036962">
    <property type="entry name" value="Glyco_hydro_3_N_sf"/>
</dbReference>
<dbReference type="InterPro" id="IPR002772">
    <property type="entry name" value="Glyco_hydro_3_C"/>
</dbReference>
<dbReference type="Proteomes" id="UP001187346">
    <property type="component" value="Unassembled WGS sequence"/>
</dbReference>
<keyword evidence="2" id="KW-0732">Signal</keyword>
<dbReference type="Pfam" id="PF14310">
    <property type="entry name" value="Fn3-like"/>
    <property type="match status" value="1"/>
</dbReference>
<evidence type="ECO:0000313" key="6">
    <source>
        <dbReference type="Proteomes" id="UP001187346"/>
    </source>
</evidence>